<feature type="signal peptide" evidence="6">
    <location>
        <begin position="1"/>
        <end position="21"/>
    </location>
</feature>
<dbReference type="Pfam" id="PF00515">
    <property type="entry name" value="TPR_1"/>
    <property type="match status" value="1"/>
</dbReference>
<keyword evidence="2 3" id="KW-0802">TPR repeat</keyword>
<keyword evidence="8" id="KW-1185">Reference proteome</keyword>
<keyword evidence="5" id="KW-0472">Membrane</keyword>
<dbReference type="InterPro" id="IPR050498">
    <property type="entry name" value="Ycf3"/>
</dbReference>
<keyword evidence="1" id="KW-0677">Repeat</keyword>
<organism evidence="7 8">
    <name type="scientific">Flagellimonas yonaguniensis</name>
    <dbReference type="NCBI Taxonomy" id="3031325"/>
    <lineage>
        <taxon>Bacteria</taxon>
        <taxon>Pseudomonadati</taxon>
        <taxon>Bacteroidota</taxon>
        <taxon>Flavobacteriia</taxon>
        <taxon>Flavobacteriales</taxon>
        <taxon>Flavobacteriaceae</taxon>
        <taxon>Flagellimonas</taxon>
    </lineage>
</organism>
<keyword evidence="5" id="KW-1133">Transmembrane helix</keyword>
<dbReference type="PROSITE" id="PS50005">
    <property type="entry name" value="TPR"/>
    <property type="match status" value="2"/>
</dbReference>
<evidence type="ECO:0000256" key="5">
    <source>
        <dbReference type="SAM" id="Phobius"/>
    </source>
</evidence>
<dbReference type="SUPFAM" id="SSF48452">
    <property type="entry name" value="TPR-like"/>
    <property type="match status" value="1"/>
</dbReference>
<feature type="repeat" description="TPR" evidence="3">
    <location>
        <begin position="217"/>
        <end position="250"/>
    </location>
</feature>
<protein>
    <submittedName>
        <fullName evidence="7">Tetratricopeptide repeat protein</fullName>
    </submittedName>
</protein>
<dbReference type="Gene3D" id="1.25.40.10">
    <property type="entry name" value="Tetratricopeptide repeat domain"/>
    <property type="match status" value="2"/>
</dbReference>
<keyword evidence="6" id="KW-0732">Signal</keyword>
<sequence length="399" mass="46143">MKKFFLLAILVFSILICSAQKDSISIQELTIIQLEDEINDLNRTLQNSNEHIKDLLIENEKLSNSNFDKVDNRLTNFIWLISVVGSLAITFLTFFGWKYLSNSISNFFTERAQELSDAKLNKIVTEKWIREQVEKKSEQPIKKAIEALQLDFVSISEQLINDEKSKWEKHHEIAKKSAEEIQKLKDSLGFEEKSDNVSKEKIKEAANTPKETKDFNWEDWYWQGRNQTEENDIKGAINSFLKALEKEPGNYLNYTWLGYLNILNEEYTQALKFLDIGIKLGAKHESVWNNRGYCYLNLKKFTNAIEDFNNALKINPNYANSYCHRSYANFQLGNNETALADANKAIELNSNYGNAHYNLGLIFAASNKNDMACLSWKKALKLGFEKAQEKLNEFCNSKD</sequence>
<dbReference type="Proteomes" id="UP001221366">
    <property type="component" value="Unassembled WGS sequence"/>
</dbReference>
<evidence type="ECO:0000313" key="8">
    <source>
        <dbReference type="Proteomes" id="UP001221366"/>
    </source>
</evidence>
<accession>A0ABT5XTZ4</accession>
<feature type="transmembrane region" description="Helical" evidence="5">
    <location>
        <begin position="77"/>
        <end position="97"/>
    </location>
</feature>
<evidence type="ECO:0000256" key="1">
    <source>
        <dbReference type="ARBA" id="ARBA00022737"/>
    </source>
</evidence>
<name>A0ABT5XTZ4_9FLAO</name>
<dbReference type="RefSeq" id="WP_275613939.1">
    <property type="nucleotide sequence ID" value="NZ_JARFVB010000001.1"/>
</dbReference>
<dbReference type="InterPro" id="IPR019734">
    <property type="entry name" value="TPR_rpt"/>
</dbReference>
<feature type="chain" id="PRO_5045093479" evidence="6">
    <location>
        <begin position="22"/>
        <end position="399"/>
    </location>
</feature>
<evidence type="ECO:0000256" key="2">
    <source>
        <dbReference type="ARBA" id="ARBA00022803"/>
    </source>
</evidence>
<reference evidence="7 8" key="1">
    <citation type="submission" date="2023-03" db="EMBL/GenBank/DDBJ databases">
        <title>Muricauda XX sp. nov. and Muricauda XXX sp. nov., two novel species isolated from Okinawa Trough.</title>
        <authorList>
            <person name="Cao W."/>
            <person name="Deng X."/>
        </authorList>
    </citation>
    <scope>NUCLEOTIDE SEQUENCE [LARGE SCALE GENOMIC DNA]</scope>
    <source>
        <strain evidence="7 8">334s03</strain>
    </source>
</reference>
<dbReference type="EMBL" id="JARFVB010000001">
    <property type="protein sequence ID" value="MDF0714652.1"/>
    <property type="molecule type" value="Genomic_DNA"/>
</dbReference>
<feature type="repeat" description="TPR" evidence="3">
    <location>
        <begin position="285"/>
        <end position="318"/>
    </location>
</feature>
<evidence type="ECO:0000256" key="3">
    <source>
        <dbReference type="PROSITE-ProRule" id="PRU00339"/>
    </source>
</evidence>
<dbReference type="InterPro" id="IPR011990">
    <property type="entry name" value="TPR-like_helical_dom_sf"/>
</dbReference>
<keyword evidence="5" id="KW-0812">Transmembrane</keyword>
<feature type="coiled-coil region" evidence="4">
    <location>
        <begin position="24"/>
        <end position="65"/>
    </location>
</feature>
<dbReference type="PANTHER" id="PTHR44858">
    <property type="entry name" value="TETRATRICOPEPTIDE REPEAT PROTEIN 6"/>
    <property type="match status" value="1"/>
</dbReference>
<evidence type="ECO:0000256" key="6">
    <source>
        <dbReference type="SAM" id="SignalP"/>
    </source>
</evidence>
<dbReference type="SMART" id="SM00028">
    <property type="entry name" value="TPR"/>
    <property type="match status" value="4"/>
</dbReference>
<dbReference type="Pfam" id="PF13414">
    <property type="entry name" value="TPR_11"/>
    <property type="match status" value="1"/>
</dbReference>
<dbReference type="PROSITE" id="PS50293">
    <property type="entry name" value="TPR_REGION"/>
    <property type="match status" value="1"/>
</dbReference>
<dbReference type="PANTHER" id="PTHR44858:SF1">
    <property type="entry name" value="UDP-N-ACETYLGLUCOSAMINE--PEPTIDE N-ACETYLGLUCOSAMINYLTRANSFERASE SPINDLY-RELATED"/>
    <property type="match status" value="1"/>
</dbReference>
<comment type="caution">
    <text evidence="7">The sequence shown here is derived from an EMBL/GenBank/DDBJ whole genome shotgun (WGS) entry which is preliminary data.</text>
</comment>
<evidence type="ECO:0000313" key="7">
    <source>
        <dbReference type="EMBL" id="MDF0714652.1"/>
    </source>
</evidence>
<gene>
    <name evidence="7" type="ORF">PY092_00705</name>
</gene>
<evidence type="ECO:0000256" key="4">
    <source>
        <dbReference type="SAM" id="Coils"/>
    </source>
</evidence>
<keyword evidence="4" id="KW-0175">Coiled coil</keyword>
<proteinExistence type="predicted"/>